<gene>
    <name evidence="1" type="ORF">OOZ53_14185</name>
</gene>
<name>A0ABT4VP69_9HYPH</name>
<dbReference type="SUPFAM" id="SSF54593">
    <property type="entry name" value="Glyoxalase/Bleomycin resistance protein/Dihydroxybiphenyl dioxygenase"/>
    <property type="match status" value="1"/>
</dbReference>
<proteinExistence type="predicted"/>
<reference evidence="1" key="1">
    <citation type="submission" date="2022-11" db="EMBL/GenBank/DDBJ databases">
        <title>Hoeflea poritis sp. nov., isolated from scleractinian coral Porites lutea.</title>
        <authorList>
            <person name="Zhang G."/>
            <person name="Wei Q."/>
            <person name="Cai L."/>
        </authorList>
    </citation>
    <scope>NUCLEOTIDE SEQUENCE</scope>
    <source>
        <strain evidence="1">E7-10</strain>
    </source>
</reference>
<evidence type="ECO:0008006" key="3">
    <source>
        <dbReference type="Google" id="ProtNLM"/>
    </source>
</evidence>
<dbReference type="EMBL" id="JAPJZH010000008">
    <property type="protein sequence ID" value="MDA4846508.1"/>
    <property type="molecule type" value="Genomic_DNA"/>
</dbReference>
<keyword evidence="2" id="KW-1185">Reference proteome</keyword>
<comment type="caution">
    <text evidence="1">The sequence shown here is derived from an EMBL/GenBank/DDBJ whole genome shotgun (WGS) entry which is preliminary data.</text>
</comment>
<evidence type="ECO:0000313" key="2">
    <source>
        <dbReference type="Proteomes" id="UP001148313"/>
    </source>
</evidence>
<dbReference type="InterPro" id="IPR029068">
    <property type="entry name" value="Glyas_Bleomycin-R_OHBP_Dase"/>
</dbReference>
<organism evidence="1 2">
    <name type="scientific">Hoeflea poritis</name>
    <dbReference type="NCBI Taxonomy" id="2993659"/>
    <lineage>
        <taxon>Bacteria</taxon>
        <taxon>Pseudomonadati</taxon>
        <taxon>Pseudomonadota</taxon>
        <taxon>Alphaproteobacteria</taxon>
        <taxon>Hyphomicrobiales</taxon>
        <taxon>Rhizobiaceae</taxon>
        <taxon>Hoeflea</taxon>
    </lineage>
</organism>
<dbReference type="Proteomes" id="UP001148313">
    <property type="component" value="Unassembled WGS sequence"/>
</dbReference>
<dbReference type="RefSeq" id="WP_271090262.1">
    <property type="nucleotide sequence ID" value="NZ_JAPJZH010000008.1"/>
</dbReference>
<evidence type="ECO:0000313" key="1">
    <source>
        <dbReference type="EMBL" id="MDA4846508.1"/>
    </source>
</evidence>
<accession>A0ABT4VP69</accession>
<protein>
    <recommendedName>
        <fullName evidence="3">VOC domain-containing protein</fullName>
    </recommendedName>
</protein>
<sequence>MALLHMSINARDPEGVSAFLASLLGGEALPFPPFPESWIAFSGTDDGTAIEVYPLTHRLVAGESQVECRTQKAADEPTFAHIALATDLTADAVLALAGELDWPARRSNRGPFHCIEVWIEERLLIEVLDPEMRADYRAGMTMQNWRAMFDMDRPDRES</sequence>